<gene>
    <name evidence="1" type="primary">229</name>
    <name evidence="1" type="ORF">SEA_PUMPERNICKEL_229</name>
</gene>
<dbReference type="RefSeq" id="YP_010755219.1">
    <property type="nucleotide sequence ID" value="NC_073468.1"/>
</dbReference>
<reference evidence="1" key="1">
    <citation type="submission" date="2021-09" db="EMBL/GenBank/DDBJ databases">
        <authorList>
            <person name="Andersen S.H."/>
            <person name="Beall E.A."/>
            <person name="Cappelle B."/>
            <person name="Falteisek K.J."/>
            <person name="Fenske B.A."/>
            <person name="Gansluckner N.W."/>
            <person name="Gilbertson S.M."/>
            <person name="Krings K.J."/>
            <person name="Mobeck M."/>
            <person name="Odeku J.O."/>
            <person name="Poncelet M.E."/>
            <person name="Rohr J.R."/>
            <person name="Rolands L."/>
            <person name="Whipple C.D."/>
            <person name="Whipple E.M."/>
            <person name="Spring A.M."/>
            <person name="Klyczek K."/>
            <person name="Garlena R.A."/>
            <person name="Russell D.A."/>
            <person name="Pope W.H."/>
            <person name="Jacobs-Sera D."/>
            <person name="Hatfull G.F."/>
        </authorList>
    </citation>
    <scope>NUCLEOTIDE SEQUENCE</scope>
</reference>
<evidence type="ECO:0000313" key="2">
    <source>
        <dbReference type="Proteomes" id="UP000827768"/>
    </source>
</evidence>
<keyword evidence="2" id="KW-1185">Reference proteome</keyword>
<dbReference type="KEGG" id="vg:80019870"/>
<dbReference type="Proteomes" id="UP000827768">
    <property type="component" value="Segment"/>
</dbReference>
<proteinExistence type="predicted"/>
<dbReference type="GeneID" id="80019870"/>
<sequence length="407" mass="44626">MARYSITSSDEFQGASILLSDGTVKTVASDHPRYAELVTYLTSNVTHDESHIVALAEPIQAAAEKLTSLTSRISREGSALLFDGEGIEGEFVEHILKLLDQKGEDSDWLSYVRFLERLQNNPSKKSRKHLGAFVLTHGLSITSDGMLVAYKGVSSDGRSVHSGFGIVNGRTYANDRLPNEVGSVIEIPRHMVDDDRSVACSTGLHVGTYDYASAFASRLLTALVDPADVVSVPFDHSDAKVRVAKYTVKEVAPAQAYEGLTVSFEVGEADGEVTPLSEDGYREEYNYYLEDKQADPEFYEGLKDLTFEEAKALIDAHGDEDWFEHIPEVDSAEAAEIAKVDEGPAKDSSKGAPVADPFRQKVDDFKALIPQIIAGGWNKKLSTWKNKKVTVGQREAFQKAIDELGLE</sequence>
<name>A0AAE9C3J5_9CAUD</name>
<protein>
    <submittedName>
        <fullName evidence="1">Uncharacterized protein</fullName>
    </submittedName>
</protein>
<evidence type="ECO:0000313" key="1">
    <source>
        <dbReference type="EMBL" id="UDL15979.1"/>
    </source>
</evidence>
<organism evidence="1 2">
    <name type="scientific">Microbacterium phage Pumpernickel</name>
    <dbReference type="NCBI Taxonomy" id="2885983"/>
    <lineage>
        <taxon>Viruses</taxon>
        <taxon>Duplodnaviria</taxon>
        <taxon>Heunggongvirae</taxon>
        <taxon>Uroviricota</taxon>
        <taxon>Caudoviricetes</taxon>
        <taxon>Pumpernickelvirus</taxon>
        <taxon>Pumpernickelvirus pumpernickel</taxon>
    </lineage>
</organism>
<accession>A0AAE9C3J5</accession>
<dbReference type="EMBL" id="OK040790">
    <property type="protein sequence ID" value="UDL15979.1"/>
    <property type="molecule type" value="Genomic_DNA"/>
</dbReference>